<evidence type="ECO:0000313" key="1">
    <source>
        <dbReference type="EnsemblMetazoa" id="PPA38166.1"/>
    </source>
</evidence>
<dbReference type="PANTHER" id="PTHR33351:SF1">
    <property type="entry name" value="IG-LIKE DOMAIN-CONTAINING PROTEIN-RELATED"/>
    <property type="match status" value="1"/>
</dbReference>
<gene>
    <name evidence="1" type="primary">WBGene00276535</name>
</gene>
<protein>
    <submittedName>
        <fullName evidence="1">Uncharacterized protein</fullName>
    </submittedName>
</protein>
<dbReference type="PANTHER" id="PTHR33351">
    <property type="entry name" value="HISACTOPHILIN-1-RELATED"/>
    <property type="match status" value="1"/>
</dbReference>
<proteinExistence type="predicted"/>
<reference evidence="1" key="2">
    <citation type="submission" date="2022-06" db="UniProtKB">
        <authorList>
            <consortium name="EnsemblMetazoa"/>
        </authorList>
    </citation>
    <scope>IDENTIFICATION</scope>
    <source>
        <strain evidence="1">PS312</strain>
    </source>
</reference>
<keyword evidence="2" id="KW-1185">Reference proteome</keyword>
<dbReference type="Gene3D" id="2.80.10.50">
    <property type="match status" value="3"/>
</dbReference>
<dbReference type="GO" id="GO:0015629">
    <property type="term" value="C:actin cytoskeleton"/>
    <property type="evidence" value="ECO:0000318"/>
    <property type="project" value="GO_Central"/>
</dbReference>
<dbReference type="EnsemblMetazoa" id="PPA38166.1">
    <property type="protein sequence ID" value="PPA38166.1"/>
    <property type="gene ID" value="WBGene00276535"/>
</dbReference>
<dbReference type="CDD" id="cd00257">
    <property type="entry name" value="beta-trefoil_FSCN-like"/>
    <property type="match status" value="3"/>
</dbReference>
<reference evidence="2" key="1">
    <citation type="journal article" date="2008" name="Nat. Genet.">
        <title>The Pristionchus pacificus genome provides a unique perspective on nematode lifestyle and parasitism.</title>
        <authorList>
            <person name="Dieterich C."/>
            <person name="Clifton S.W."/>
            <person name="Schuster L.N."/>
            <person name="Chinwalla A."/>
            <person name="Delehaunty K."/>
            <person name="Dinkelacker I."/>
            <person name="Fulton L."/>
            <person name="Fulton R."/>
            <person name="Godfrey J."/>
            <person name="Minx P."/>
            <person name="Mitreva M."/>
            <person name="Roeseler W."/>
            <person name="Tian H."/>
            <person name="Witte H."/>
            <person name="Yang S.P."/>
            <person name="Wilson R.K."/>
            <person name="Sommer R.J."/>
        </authorList>
    </citation>
    <scope>NUCLEOTIDE SEQUENCE [LARGE SCALE GENOMIC DNA]</scope>
    <source>
        <strain evidence="2">PS312</strain>
    </source>
</reference>
<organism evidence="1 2">
    <name type="scientific">Pristionchus pacificus</name>
    <name type="common">Parasitic nematode worm</name>
    <dbReference type="NCBI Taxonomy" id="54126"/>
    <lineage>
        <taxon>Eukaryota</taxon>
        <taxon>Metazoa</taxon>
        <taxon>Ecdysozoa</taxon>
        <taxon>Nematoda</taxon>
        <taxon>Chromadorea</taxon>
        <taxon>Rhabditida</taxon>
        <taxon>Rhabditina</taxon>
        <taxon>Diplogasteromorpha</taxon>
        <taxon>Diplogasteroidea</taxon>
        <taxon>Neodiplogasteridae</taxon>
        <taxon>Pristionchus</taxon>
    </lineage>
</organism>
<dbReference type="InterPro" id="IPR052883">
    <property type="entry name" value="Hisactophilin"/>
</dbReference>
<evidence type="ECO:0000313" key="2">
    <source>
        <dbReference type="Proteomes" id="UP000005239"/>
    </source>
</evidence>
<sequence length="387" mass="45161">MRHFLTFFVALSIAGATLMDELVGQNEGKWRLKSHNGRYLSAYMKVAIFANFPYTTPDDMGKDQQWTIVKVKDTEVAFKASNGQFIRHTLMGGTDLVWNADEWEMWIPVKNGGGTWSFRSRNGKWLSAYRWNKVELQPENLRSLEKYPLKEILGIKRVLKSYNGKYLSSKPCFDCWFWETRPETQTWISGPAEQWIFKSINEHEVVLQGTNGLYVKHNNGDSAGYGDVADEWEILTPVKNSDGSWSFKSRYGKWLSAHQERKVDFMPENKACEHWWIEYLSTLCSGCDGRPTTLPWIVGKTENWTFKFINDHEIALQGSNGMYLNHNYYNQAGYGERADEWEILTPVENKDGSFSFRSRWGKWLSAHRSNFIDFMPENKACEHWWIE</sequence>
<dbReference type="Proteomes" id="UP000005239">
    <property type="component" value="Unassembled WGS sequence"/>
</dbReference>
<dbReference type="GO" id="GO:0051015">
    <property type="term" value="F:actin filament binding"/>
    <property type="evidence" value="ECO:0000318"/>
    <property type="project" value="GO_Central"/>
</dbReference>
<dbReference type="InterPro" id="IPR008999">
    <property type="entry name" value="Actin-crosslinking"/>
</dbReference>
<accession>A0A2A6B548</accession>
<name>A0A2A6B548_PRIPA</name>
<accession>A0A8R1UU21</accession>
<dbReference type="SUPFAM" id="SSF50405">
    <property type="entry name" value="Actin-crosslinking proteins"/>
    <property type="match status" value="3"/>
</dbReference>
<dbReference type="GO" id="GO:0030041">
    <property type="term" value="P:actin filament polymerization"/>
    <property type="evidence" value="ECO:0000318"/>
    <property type="project" value="GO_Central"/>
</dbReference>
<dbReference type="AlphaFoldDB" id="A0A2A6B548"/>